<dbReference type="AlphaFoldDB" id="A0A252F1Y4"/>
<dbReference type="Gene3D" id="3.40.50.1010">
    <property type="entry name" value="5'-nuclease"/>
    <property type="match status" value="1"/>
</dbReference>
<dbReference type="InterPro" id="IPR021139">
    <property type="entry name" value="NYN"/>
</dbReference>
<evidence type="ECO:0000313" key="2">
    <source>
        <dbReference type="EMBL" id="OUM19814.1"/>
    </source>
</evidence>
<dbReference type="Pfam" id="PF01936">
    <property type="entry name" value="NYN"/>
    <property type="match status" value="1"/>
</dbReference>
<organism evidence="2 3">
    <name type="scientific">Butyricicoccus porcorum</name>
    <dbReference type="NCBI Taxonomy" id="1945634"/>
    <lineage>
        <taxon>Bacteria</taxon>
        <taxon>Bacillati</taxon>
        <taxon>Bacillota</taxon>
        <taxon>Clostridia</taxon>
        <taxon>Eubacteriales</taxon>
        <taxon>Butyricicoccaceae</taxon>
        <taxon>Butyricicoccus</taxon>
    </lineage>
</organism>
<dbReference type="OrthoDB" id="1993677at2"/>
<proteinExistence type="predicted"/>
<evidence type="ECO:0000313" key="3">
    <source>
        <dbReference type="Proteomes" id="UP000194903"/>
    </source>
</evidence>
<reference evidence="2 3" key="1">
    <citation type="submission" date="2017-05" db="EMBL/GenBank/DDBJ databases">
        <title>Butyricicoccus porcorum sp. nov. a butyrate-producing bacterium from the swine intestinal tract.</title>
        <authorList>
            <person name="Trachsel J."/>
            <person name="Humphrey S."/>
            <person name="Allen H.K."/>
        </authorList>
    </citation>
    <scope>NUCLEOTIDE SEQUENCE [LARGE SCALE GENOMIC DNA]</scope>
    <source>
        <strain evidence="2">BB10</strain>
    </source>
</reference>
<evidence type="ECO:0000259" key="1">
    <source>
        <dbReference type="Pfam" id="PF01936"/>
    </source>
</evidence>
<keyword evidence="3" id="KW-1185">Reference proteome</keyword>
<dbReference type="GO" id="GO:0004540">
    <property type="term" value="F:RNA nuclease activity"/>
    <property type="evidence" value="ECO:0007669"/>
    <property type="project" value="InterPro"/>
</dbReference>
<accession>A0A252F1Y4</accession>
<dbReference type="EMBL" id="NHOC01000010">
    <property type="protein sequence ID" value="OUM19814.1"/>
    <property type="molecule type" value="Genomic_DNA"/>
</dbReference>
<gene>
    <name evidence="2" type="ORF">CBW42_11700</name>
</gene>
<sequence>MTTTPVPIHPEEERPTYFCTKSTTNTYTLISTIAFLIGVPQHTFENEHEPPQLEIYDKLKYNKNACIIRNLCMLRTAIIRNFKKINHEMYHNFRLLTSLDEYIPMSCLTELSACGIHILKKNARLAQYIVDINKNISDRINNCKNLFPLWLDWNYVRDIFIMPNGLKEDGTKAASDLYYAEKGNYPYQVYLNWVFFPGDGNILFNDKKFTSLLYKWHEDEFTDFNRVSNVDHSVKTNIFRFLEESQNTVIAVDCENSDPYDLCATLNNLEDELRDKISKIMLFDDVHTSTAWQVLAEHTEIPIERIEVKRLKDDKSLVDTHLTVGVCREFYANHVDSFVLVASDSDYWSLISTLPEARYLVMVEHEKCSEKLKEALDENGIFYCYIDDFYSGMGKDIKLTALLTEMKCYLAAHIDLNVNQMMDEMYRSTRAVMSETEKHQFYEKYIKSLSLAIDNDGMVSIQIKGK</sequence>
<name>A0A252F1Y4_9FIRM</name>
<protein>
    <recommendedName>
        <fullName evidence="1">NYN domain-containing protein</fullName>
    </recommendedName>
</protein>
<feature type="domain" description="NYN" evidence="1">
    <location>
        <begin position="250"/>
        <end position="377"/>
    </location>
</feature>
<dbReference type="Proteomes" id="UP000194903">
    <property type="component" value="Unassembled WGS sequence"/>
</dbReference>
<comment type="caution">
    <text evidence="2">The sequence shown here is derived from an EMBL/GenBank/DDBJ whole genome shotgun (WGS) entry which is preliminary data.</text>
</comment>